<dbReference type="PANTHER" id="PTHR43404">
    <property type="entry name" value="LIPOPOLYSACCHARIDE CHOLINEPHOSPHOTRANSFERASE LICD"/>
    <property type="match status" value="1"/>
</dbReference>
<accession>A0A3P1VES6</accession>
<dbReference type="RefSeq" id="WP_124775172.1">
    <property type="nucleotide sequence ID" value="NZ_RQZA01000001.1"/>
</dbReference>
<sequence>MSDLKQIQKIELEMLQVFHEICQKHQLTYYAVGGTLLGAIRHKGFIPWDDDIDIAMPRDDYEKFTEIYSKDLPFYLSLVKNPANLNVLQIINNNTVIEVGKRQQGIFIDVFPIDGCPRPGFRRKIYNLNILLRRMLCKLSVLDILENRDRGTIENSIFNIAKLTKIYKVLSPQKLVNNLEKKIRTYPYESSCYAGVILGRYRKKELLPKRVWGKPRKVRFENIEINSPNDAESYLTSLYGDYMKLPPKDKQIAHNIRLIKMLK</sequence>
<dbReference type="InterPro" id="IPR052942">
    <property type="entry name" value="LPS_cholinephosphotransferase"/>
</dbReference>
<dbReference type="GO" id="GO:0009100">
    <property type="term" value="P:glycoprotein metabolic process"/>
    <property type="evidence" value="ECO:0007669"/>
    <property type="project" value="UniProtKB-ARBA"/>
</dbReference>
<evidence type="ECO:0000259" key="1">
    <source>
        <dbReference type="Pfam" id="PF04991"/>
    </source>
</evidence>
<dbReference type="InterPro" id="IPR007074">
    <property type="entry name" value="LicD/FKTN/FKRP_NTP_transf"/>
</dbReference>
<comment type="caution">
    <text evidence="2">The sequence shown here is derived from an EMBL/GenBank/DDBJ whole genome shotgun (WGS) entry which is preliminary data.</text>
</comment>
<dbReference type="Proteomes" id="UP000281771">
    <property type="component" value="Unassembled WGS sequence"/>
</dbReference>
<organism evidence="2 3">
    <name type="scientific">Streptococcus minor</name>
    <dbReference type="NCBI Taxonomy" id="229549"/>
    <lineage>
        <taxon>Bacteria</taxon>
        <taxon>Bacillati</taxon>
        <taxon>Bacillota</taxon>
        <taxon>Bacilli</taxon>
        <taxon>Lactobacillales</taxon>
        <taxon>Streptococcaceae</taxon>
        <taxon>Streptococcus</taxon>
    </lineage>
</organism>
<protein>
    <submittedName>
        <fullName evidence="2">LicD family protein</fullName>
    </submittedName>
</protein>
<evidence type="ECO:0000313" key="2">
    <source>
        <dbReference type="EMBL" id="RRD32258.1"/>
    </source>
</evidence>
<gene>
    <name evidence="2" type="ORF">EII38_00550</name>
</gene>
<proteinExistence type="predicted"/>
<name>A0A3P1VES6_9STRE</name>
<dbReference type="Pfam" id="PF04991">
    <property type="entry name" value="LicD"/>
    <property type="match status" value="1"/>
</dbReference>
<reference evidence="2 3" key="1">
    <citation type="submission" date="2018-11" db="EMBL/GenBank/DDBJ databases">
        <title>Genomes From Bacteria Associated with the Canine Oral Cavity: a Test Case for Automated Genome-Based Taxonomic Assignment.</title>
        <authorList>
            <person name="Coil D.A."/>
            <person name="Jospin G."/>
            <person name="Darling A.E."/>
            <person name="Wallis C."/>
            <person name="Davis I.J."/>
            <person name="Harris S."/>
            <person name="Eisen J.A."/>
            <person name="Holcombe L.J."/>
            <person name="O'Flynn C."/>
        </authorList>
    </citation>
    <scope>NUCLEOTIDE SEQUENCE [LARGE SCALE GENOMIC DNA]</scope>
    <source>
        <strain evidence="2 3">OH4621_COT-116</strain>
    </source>
</reference>
<evidence type="ECO:0000313" key="3">
    <source>
        <dbReference type="Proteomes" id="UP000281771"/>
    </source>
</evidence>
<feature type="domain" description="LicD/FKTN/FKRP nucleotidyltransferase" evidence="1">
    <location>
        <begin position="22"/>
        <end position="240"/>
    </location>
</feature>
<dbReference type="EMBL" id="RQZA01000001">
    <property type="protein sequence ID" value="RRD32258.1"/>
    <property type="molecule type" value="Genomic_DNA"/>
</dbReference>
<dbReference type="PANTHER" id="PTHR43404:SF2">
    <property type="entry name" value="LIPOPOLYSACCHARIDE CHOLINEPHOSPHOTRANSFERASE LICD"/>
    <property type="match status" value="1"/>
</dbReference>
<keyword evidence="3" id="KW-1185">Reference proteome</keyword>
<dbReference type="AlphaFoldDB" id="A0A3P1VES6"/>